<evidence type="ECO:0000313" key="3">
    <source>
        <dbReference type="Proteomes" id="UP000030671"/>
    </source>
</evidence>
<feature type="transmembrane region" description="Helical" evidence="1">
    <location>
        <begin position="90"/>
        <end position="110"/>
    </location>
</feature>
<dbReference type="STRING" id="747525.W4K251"/>
<dbReference type="OrthoDB" id="2535105at2759"/>
<dbReference type="GeneID" id="20674245"/>
<accession>W4K251</accession>
<evidence type="ECO:0000256" key="1">
    <source>
        <dbReference type="SAM" id="Phobius"/>
    </source>
</evidence>
<feature type="transmembrane region" description="Helical" evidence="1">
    <location>
        <begin position="46"/>
        <end position="70"/>
    </location>
</feature>
<protein>
    <submittedName>
        <fullName evidence="2">Uncharacterized protein</fullName>
    </submittedName>
</protein>
<evidence type="ECO:0000313" key="2">
    <source>
        <dbReference type="EMBL" id="ETW79425.1"/>
    </source>
</evidence>
<organism evidence="2 3">
    <name type="scientific">Heterobasidion irregulare (strain TC 32-1)</name>
    <dbReference type="NCBI Taxonomy" id="747525"/>
    <lineage>
        <taxon>Eukaryota</taxon>
        <taxon>Fungi</taxon>
        <taxon>Dikarya</taxon>
        <taxon>Basidiomycota</taxon>
        <taxon>Agaricomycotina</taxon>
        <taxon>Agaricomycetes</taxon>
        <taxon>Russulales</taxon>
        <taxon>Bondarzewiaceae</taxon>
        <taxon>Heterobasidion</taxon>
        <taxon>Heterobasidion annosum species complex</taxon>
    </lineage>
</organism>
<dbReference type="RefSeq" id="XP_009548012.1">
    <property type="nucleotide sequence ID" value="XM_009549717.1"/>
</dbReference>
<dbReference type="KEGG" id="hir:HETIRDRAFT_427990"/>
<gene>
    <name evidence="2" type="ORF">HETIRDRAFT_427990</name>
</gene>
<dbReference type="PANTHER" id="PTHR40465">
    <property type="entry name" value="CHROMOSOME 1, WHOLE GENOME SHOTGUN SEQUENCE"/>
    <property type="match status" value="1"/>
</dbReference>
<name>W4K251_HETIT</name>
<dbReference type="PANTHER" id="PTHR40465:SF1">
    <property type="entry name" value="DUF6534 DOMAIN-CONTAINING PROTEIN"/>
    <property type="match status" value="1"/>
</dbReference>
<keyword evidence="3" id="KW-1185">Reference proteome</keyword>
<dbReference type="eggNOG" id="ENOG502SPCC">
    <property type="taxonomic scope" value="Eukaryota"/>
</dbReference>
<keyword evidence="1" id="KW-1133">Transmembrane helix</keyword>
<feature type="transmembrane region" description="Helical" evidence="1">
    <location>
        <begin position="12"/>
        <end position="34"/>
    </location>
</feature>
<reference evidence="2 3" key="1">
    <citation type="journal article" date="2012" name="New Phytol.">
        <title>Insight into trade-off between wood decay and parasitism from the genome of a fungal forest pathogen.</title>
        <authorList>
            <person name="Olson A."/>
            <person name="Aerts A."/>
            <person name="Asiegbu F."/>
            <person name="Belbahri L."/>
            <person name="Bouzid O."/>
            <person name="Broberg A."/>
            <person name="Canback B."/>
            <person name="Coutinho P.M."/>
            <person name="Cullen D."/>
            <person name="Dalman K."/>
            <person name="Deflorio G."/>
            <person name="van Diepen L.T."/>
            <person name="Dunand C."/>
            <person name="Duplessis S."/>
            <person name="Durling M."/>
            <person name="Gonthier P."/>
            <person name="Grimwood J."/>
            <person name="Fossdal C.G."/>
            <person name="Hansson D."/>
            <person name="Henrissat B."/>
            <person name="Hietala A."/>
            <person name="Himmelstrand K."/>
            <person name="Hoffmeister D."/>
            <person name="Hogberg N."/>
            <person name="James T.Y."/>
            <person name="Karlsson M."/>
            <person name="Kohler A."/>
            <person name="Kues U."/>
            <person name="Lee Y.H."/>
            <person name="Lin Y.C."/>
            <person name="Lind M."/>
            <person name="Lindquist E."/>
            <person name="Lombard V."/>
            <person name="Lucas S."/>
            <person name="Lunden K."/>
            <person name="Morin E."/>
            <person name="Murat C."/>
            <person name="Park J."/>
            <person name="Raffaello T."/>
            <person name="Rouze P."/>
            <person name="Salamov A."/>
            <person name="Schmutz J."/>
            <person name="Solheim H."/>
            <person name="Stahlberg J."/>
            <person name="Velez H."/>
            <person name="de Vries R.P."/>
            <person name="Wiebenga A."/>
            <person name="Woodward S."/>
            <person name="Yakovlev I."/>
            <person name="Garbelotto M."/>
            <person name="Martin F."/>
            <person name="Grigoriev I.V."/>
            <person name="Stenlid J."/>
        </authorList>
    </citation>
    <scope>NUCLEOTIDE SEQUENCE [LARGE SCALE GENOMIC DNA]</scope>
    <source>
        <strain evidence="2 3">TC 32-1</strain>
    </source>
</reference>
<dbReference type="HOGENOM" id="CLU_046025_16_1_1"/>
<keyword evidence="1" id="KW-0812">Transmembrane</keyword>
<dbReference type="AlphaFoldDB" id="W4K251"/>
<keyword evidence="1" id="KW-0472">Membrane</keyword>
<dbReference type="Proteomes" id="UP000030671">
    <property type="component" value="Unassembled WGS sequence"/>
</dbReference>
<dbReference type="InParanoid" id="W4K251"/>
<sequence>MPSLTPLDSLLGAAYVGVIVSTVIYGVTCLQVYLYYTEHCSNDGRFVKVFVAALMLLDTLYVVLLAHFLYHYTITNFGDYAALVPDMWSILVEVVIGDLLSTLVQFFFAYRVYCLSKKRIVIPALVCLLSLGQLCS</sequence>
<dbReference type="EMBL" id="KI925460">
    <property type="protein sequence ID" value="ETW79425.1"/>
    <property type="molecule type" value="Genomic_DNA"/>
</dbReference>
<proteinExistence type="predicted"/>